<dbReference type="InterPro" id="IPR000172">
    <property type="entry name" value="GMC_OxRdtase_N"/>
</dbReference>
<feature type="domain" description="Glucose-methanol-choline oxidoreductase N-terminal" evidence="4">
    <location>
        <begin position="362"/>
        <end position="376"/>
    </location>
</feature>
<dbReference type="InterPro" id="IPR007867">
    <property type="entry name" value="GMC_OxRtase_C"/>
</dbReference>
<evidence type="ECO:0000256" key="2">
    <source>
        <dbReference type="PIRSR" id="PIRSR000137-2"/>
    </source>
</evidence>
<sequence length="633" mass="68044">MKLSVGDKKGGGLAQLLSLSLLINTPFATAQTAPKDGAVYDYIVIGSGPGGGVVASNLAKAGYSVLILEAGDDNPGQGFGRYTPTVTWDFYVKHYPEGDPRDNTYSHLTWRTKEGRYWVGQSGAPAGSTLLGVYYPRGATLGGSSMINAMVCWLPSESDWNYHANVTGDNSWRAENMHKIFQKIEKNNYLTRGAANAAKHGFDGFFNTNMGSASQLKQAGSLSGNQVMQTYAKDWGLTGSMSQILTRDPNEITPDRDQTSSIYGLVTHQFGNGNRYSSRNYIQDTVKQVGASNLTVSLTSLATKILFDTTSKCDGTVAKPRATGVEFLFGKSLYKGDNRRAANAQGVKRTAYARREVIVSGGAFNSPQILQLSGIGNATELAKLGIPVVKDLPGVGQNLMDNQEMPIVGTGNGGSGIAEVSMFKTKHPAHGERDMFLMGGQGFMFRGFWPDNPVRTPAEPRNPYGVSMVKGSSVNNKGWVKIRSSDPTDTPEINFNHFAPGSELDLEAMKDTVAWVRTVYARVGITTVEPPCSTKPDANGYCGQEDVDWIHKQTFGHHPTSTNKIGSDSDPMAVLDGKFRVRGVSGLRVVDASAFARIPGVFPAVSTFMISQKASDDMLAELQAGTAVKTCAA</sequence>
<dbReference type="EMBL" id="MU865168">
    <property type="protein sequence ID" value="KAK4456771.1"/>
    <property type="molecule type" value="Genomic_DNA"/>
</dbReference>
<keyword evidence="6" id="KW-1185">Reference proteome</keyword>
<dbReference type="PIRSF" id="PIRSF000137">
    <property type="entry name" value="Alcohol_oxidase"/>
    <property type="match status" value="1"/>
</dbReference>
<dbReference type="InterPro" id="IPR012132">
    <property type="entry name" value="GMC_OxRdtase"/>
</dbReference>
<dbReference type="Pfam" id="PF00732">
    <property type="entry name" value="GMC_oxred_N"/>
    <property type="match status" value="1"/>
</dbReference>
<keyword evidence="3" id="KW-0732">Signal</keyword>
<comment type="similarity">
    <text evidence="1">Belongs to the GMC oxidoreductase family.</text>
</comment>
<dbReference type="Gene3D" id="3.50.50.60">
    <property type="entry name" value="FAD/NAD(P)-binding domain"/>
    <property type="match status" value="2"/>
</dbReference>
<dbReference type="GO" id="GO:0016614">
    <property type="term" value="F:oxidoreductase activity, acting on CH-OH group of donors"/>
    <property type="evidence" value="ECO:0007669"/>
    <property type="project" value="InterPro"/>
</dbReference>
<organism evidence="5 6">
    <name type="scientific">Cladorrhinum samala</name>
    <dbReference type="NCBI Taxonomy" id="585594"/>
    <lineage>
        <taxon>Eukaryota</taxon>
        <taxon>Fungi</taxon>
        <taxon>Dikarya</taxon>
        <taxon>Ascomycota</taxon>
        <taxon>Pezizomycotina</taxon>
        <taxon>Sordariomycetes</taxon>
        <taxon>Sordariomycetidae</taxon>
        <taxon>Sordariales</taxon>
        <taxon>Podosporaceae</taxon>
        <taxon>Cladorrhinum</taxon>
    </lineage>
</organism>
<comment type="caution">
    <text evidence="5">The sequence shown here is derived from an EMBL/GenBank/DDBJ whole genome shotgun (WGS) entry which is preliminary data.</text>
</comment>
<accession>A0AAV9HCJ4</accession>
<dbReference type="PANTHER" id="PTHR11552:SF80">
    <property type="entry name" value="GMC OXIDOREDUCTASE"/>
    <property type="match status" value="1"/>
</dbReference>
<feature type="chain" id="PRO_5043855137" description="Glucose-methanol-choline oxidoreductase N-terminal domain-containing protein" evidence="3">
    <location>
        <begin position="31"/>
        <end position="633"/>
    </location>
</feature>
<evidence type="ECO:0000256" key="3">
    <source>
        <dbReference type="SAM" id="SignalP"/>
    </source>
</evidence>
<protein>
    <recommendedName>
        <fullName evidence="4">Glucose-methanol-choline oxidoreductase N-terminal domain-containing protein</fullName>
    </recommendedName>
</protein>
<dbReference type="PROSITE" id="PS00624">
    <property type="entry name" value="GMC_OXRED_2"/>
    <property type="match status" value="1"/>
</dbReference>
<dbReference type="InterPro" id="IPR036188">
    <property type="entry name" value="FAD/NAD-bd_sf"/>
</dbReference>
<dbReference type="Pfam" id="PF05199">
    <property type="entry name" value="GMC_oxred_C"/>
    <property type="match status" value="1"/>
</dbReference>
<evidence type="ECO:0000313" key="6">
    <source>
        <dbReference type="Proteomes" id="UP001321749"/>
    </source>
</evidence>
<dbReference type="AlphaFoldDB" id="A0AAV9HCJ4"/>
<dbReference type="SUPFAM" id="SSF51905">
    <property type="entry name" value="FAD/NAD(P)-binding domain"/>
    <property type="match status" value="1"/>
</dbReference>
<name>A0AAV9HCJ4_9PEZI</name>
<keyword evidence="2" id="KW-0274">FAD</keyword>
<feature type="signal peptide" evidence="3">
    <location>
        <begin position="1"/>
        <end position="30"/>
    </location>
</feature>
<proteinExistence type="inferred from homology"/>
<reference evidence="5" key="2">
    <citation type="submission" date="2023-06" db="EMBL/GenBank/DDBJ databases">
        <authorList>
            <consortium name="Lawrence Berkeley National Laboratory"/>
            <person name="Mondo S.J."/>
            <person name="Hensen N."/>
            <person name="Bonometti L."/>
            <person name="Westerberg I."/>
            <person name="Brannstrom I.O."/>
            <person name="Guillou S."/>
            <person name="Cros-Aarteil S."/>
            <person name="Calhoun S."/>
            <person name="Haridas S."/>
            <person name="Kuo A."/>
            <person name="Pangilinan J."/>
            <person name="Riley R."/>
            <person name="Labutti K."/>
            <person name="Andreopoulos B."/>
            <person name="Lipzen A."/>
            <person name="Chen C."/>
            <person name="Yanf M."/>
            <person name="Daum C."/>
            <person name="Ng V."/>
            <person name="Clum A."/>
            <person name="Steindorff A."/>
            <person name="Ohm R."/>
            <person name="Martin F."/>
            <person name="Silar P."/>
            <person name="Natvig D."/>
            <person name="Lalanne C."/>
            <person name="Gautier V."/>
            <person name="Ament-Velasquez S.L."/>
            <person name="Kruys A."/>
            <person name="Hutchinson M.I."/>
            <person name="Powell A.J."/>
            <person name="Barry K."/>
            <person name="Miller A.N."/>
            <person name="Grigoriev I.V."/>
            <person name="Debuchy R."/>
            <person name="Gladieux P."/>
            <person name="Thoren M.H."/>
            <person name="Johannesson H."/>
        </authorList>
    </citation>
    <scope>NUCLEOTIDE SEQUENCE</scope>
    <source>
        <strain evidence="5">PSN324</strain>
    </source>
</reference>
<dbReference type="GO" id="GO:0050660">
    <property type="term" value="F:flavin adenine dinucleotide binding"/>
    <property type="evidence" value="ECO:0007669"/>
    <property type="project" value="InterPro"/>
</dbReference>
<dbReference type="Gene3D" id="3.30.560.10">
    <property type="entry name" value="Glucose Oxidase, domain 3"/>
    <property type="match status" value="1"/>
</dbReference>
<evidence type="ECO:0000313" key="5">
    <source>
        <dbReference type="EMBL" id="KAK4456771.1"/>
    </source>
</evidence>
<evidence type="ECO:0000256" key="1">
    <source>
        <dbReference type="ARBA" id="ARBA00010790"/>
    </source>
</evidence>
<dbReference type="PANTHER" id="PTHR11552">
    <property type="entry name" value="GLUCOSE-METHANOL-CHOLINE GMC OXIDOREDUCTASE"/>
    <property type="match status" value="1"/>
</dbReference>
<dbReference type="Proteomes" id="UP001321749">
    <property type="component" value="Unassembled WGS sequence"/>
</dbReference>
<evidence type="ECO:0000259" key="4">
    <source>
        <dbReference type="PROSITE" id="PS00624"/>
    </source>
</evidence>
<dbReference type="Pfam" id="PF13450">
    <property type="entry name" value="NAD_binding_8"/>
    <property type="match status" value="1"/>
</dbReference>
<comment type="cofactor">
    <cofactor evidence="2">
        <name>FAD</name>
        <dbReference type="ChEBI" id="CHEBI:57692"/>
    </cofactor>
</comment>
<reference evidence="5" key="1">
    <citation type="journal article" date="2023" name="Mol. Phylogenet. Evol.">
        <title>Genome-scale phylogeny and comparative genomics of the fungal order Sordariales.</title>
        <authorList>
            <person name="Hensen N."/>
            <person name="Bonometti L."/>
            <person name="Westerberg I."/>
            <person name="Brannstrom I.O."/>
            <person name="Guillou S."/>
            <person name="Cros-Aarteil S."/>
            <person name="Calhoun S."/>
            <person name="Haridas S."/>
            <person name="Kuo A."/>
            <person name="Mondo S."/>
            <person name="Pangilinan J."/>
            <person name="Riley R."/>
            <person name="LaButti K."/>
            <person name="Andreopoulos B."/>
            <person name="Lipzen A."/>
            <person name="Chen C."/>
            <person name="Yan M."/>
            <person name="Daum C."/>
            <person name="Ng V."/>
            <person name="Clum A."/>
            <person name="Steindorff A."/>
            <person name="Ohm R.A."/>
            <person name="Martin F."/>
            <person name="Silar P."/>
            <person name="Natvig D.O."/>
            <person name="Lalanne C."/>
            <person name="Gautier V."/>
            <person name="Ament-Velasquez S.L."/>
            <person name="Kruys A."/>
            <person name="Hutchinson M.I."/>
            <person name="Powell A.J."/>
            <person name="Barry K."/>
            <person name="Miller A.N."/>
            <person name="Grigoriev I.V."/>
            <person name="Debuchy R."/>
            <person name="Gladieux P."/>
            <person name="Hiltunen Thoren M."/>
            <person name="Johannesson H."/>
        </authorList>
    </citation>
    <scope>NUCLEOTIDE SEQUENCE</scope>
    <source>
        <strain evidence="5">PSN324</strain>
    </source>
</reference>
<keyword evidence="2" id="KW-0285">Flavoprotein</keyword>
<feature type="binding site" evidence="2">
    <location>
        <begin position="148"/>
        <end position="151"/>
    </location>
    <ligand>
        <name>FAD</name>
        <dbReference type="ChEBI" id="CHEBI:57692"/>
    </ligand>
</feature>
<dbReference type="SUPFAM" id="SSF54373">
    <property type="entry name" value="FAD-linked reductases, C-terminal domain"/>
    <property type="match status" value="1"/>
</dbReference>
<gene>
    <name evidence="5" type="ORF">QBC42DRAFT_190230</name>
</gene>